<organism evidence="2 3">
    <name type="scientific">Teladorsagia circumcincta</name>
    <name type="common">Brown stomach worm</name>
    <name type="synonym">Ostertagia circumcincta</name>
    <dbReference type="NCBI Taxonomy" id="45464"/>
    <lineage>
        <taxon>Eukaryota</taxon>
        <taxon>Metazoa</taxon>
        <taxon>Ecdysozoa</taxon>
        <taxon>Nematoda</taxon>
        <taxon>Chromadorea</taxon>
        <taxon>Rhabditida</taxon>
        <taxon>Rhabditina</taxon>
        <taxon>Rhabditomorpha</taxon>
        <taxon>Strongyloidea</taxon>
        <taxon>Trichostrongylidae</taxon>
        <taxon>Teladorsagia</taxon>
    </lineage>
</organism>
<evidence type="ECO:0000313" key="2">
    <source>
        <dbReference type="EMBL" id="PIO67790.1"/>
    </source>
</evidence>
<evidence type="ECO:0000256" key="1">
    <source>
        <dbReference type="SAM" id="Phobius"/>
    </source>
</evidence>
<sequence length="188" mass="21747">MIFASCIKQRLQRFYGSNTAVVDHLKGICLSRSHYDVDDRLLSLLQTMSGRQLHTGFPGTNTLHSEQCRAEIQRFESVHPCIYQIYDMLECLPLPPEYAHMRDEIRDQVVCIEVEYGKICEDKLDEMFITLLFVVLFWAFYIAAASICIVRTLGKGCRKIFLFVSAFRSVHANSKHRFRTIKIGCKQS</sequence>
<evidence type="ECO:0000313" key="3">
    <source>
        <dbReference type="Proteomes" id="UP000230423"/>
    </source>
</evidence>
<keyword evidence="3" id="KW-1185">Reference proteome</keyword>
<proteinExistence type="predicted"/>
<dbReference type="OrthoDB" id="6136903at2759"/>
<dbReference type="Proteomes" id="UP000230423">
    <property type="component" value="Unassembled WGS sequence"/>
</dbReference>
<protein>
    <submittedName>
        <fullName evidence="2">Uncharacterized protein</fullName>
    </submittedName>
</protein>
<gene>
    <name evidence="2" type="ORF">TELCIR_10449</name>
</gene>
<dbReference type="AlphaFoldDB" id="A0A2G9UE81"/>
<keyword evidence="1" id="KW-0812">Transmembrane</keyword>
<keyword evidence="1" id="KW-0472">Membrane</keyword>
<dbReference type="EMBL" id="KZ347411">
    <property type="protein sequence ID" value="PIO67790.1"/>
    <property type="molecule type" value="Genomic_DNA"/>
</dbReference>
<reference evidence="2 3" key="1">
    <citation type="submission" date="2015-09" db="EMBL/GenBank/DDBJ databases">
        <title>Draft genome of the parasitic nematode Teladorsagia circumcincta isolate WARC Sus (inbred).</title>
        <authorList>
            <person name="Mitreva M."/>
        </authorList>
    </citation>
    <scope>NUCLEOTIDE SEQUENCE [LARGE SCALE GENOMIC DNA]</scope>
    <source>
        <strain evidence="2 3">S</strain>
    </source>
</reference>
<accession>A0A2G9UE81</accession>
<feature type="transmembrane region" description="Helical" evidence="1">
    <location>
        <begin position="127"/>
        <end position="150"/>
    </location>
</feature>
<name>A0A2G9UE81_TELCI</name>
<keyword evidence="1" id="KW-1133">Transmembrane helix</keyword>